<feature type="transmembrane region" description="Helical" evidence="1">
    <location>
        <begin position="92"/>
        <end position="114"/>
    </location>
</feature>
<keyword evidence="1" id="KW-1133">Transmembrane helix</keyword>
<evidence type="ECO:0000313" key="2">
    <source>
        <dbReference type="EMBL" id="KAB7662706.1"/>
    </source>
</evidence>
<gene>
    <name evidence="2" type="ORF">GBM95_02150</name>
</gene>
<feature type="transmembrane region" description="Helical" evidence="1">
    <location>
        <begin position="61"/>
        <end position="80"/>
    </location>
</feature>
<dbReference type="InterPro" id="IPR049576">
    <property type="entry name" value="HDC-like"/>
</dbReference>
<reference evidence="2 3" key="1">
    <citation type="submission" date="2019-10" db="EMBL/GenBank/DDBJ databases">
        <title>Genome diversity of Sutterella seckii.</title>
        <authorList>
            <person name="Chaplin A.V."/>
            <person name="Sokolova S.R."/>
            <person name="Mosin K.A."/>
            <person name="Ivanova E.L."/>
            <person name="Kochetkova T.O."/>
            <person name="Goltsov A.Y."/>
            <person name="Trofimov D.Y."/>
            <person name="Efimov B.A."/>
        </authorList>
    </citation>
    <scope>NUCLEOTIDE SEQUENCE [LARGE SCALE GENOMIC DNA]</scope>
    <source>
        <strain evidence="2 3">ASD393</strain>
    </source>
</reference>
<evidence type="ECO:0008006" key="4">
    <source>
        <dbReference type="Google" id="ProtNLM"/>
    </source>
</evidence>
<keyword evidence="1" id="KW-0812">Transmembrane</keyword>
<feature type="transmembrane region" description="Helical" evidence="1">
    <location>
        <begin position="374"/>
        <end position="398"/>
    </location>
</feature>
<sequence length="401" mass="43470">MLMLYNFMSAFVACLVVVLLGEWLSKLTKGWIPSVFISAVILLLCFWTFLPKTVVADAKILQLGSTVAIFLLIAHMGTLFSLKRLLEQWKTVIICLAGLFGMCTLAWFVCPLLMDKTLVITGLPPLAGGIVATTMMQKAAQDAGLPVAAVFAISMYCIQGFAGYPLTAICLKREAQKLLKEAREGHPEGGAVVDSRRVMADAMALPENEKRGILAVPDAWNTPFFVLLKLALVGWLALVIGILTGVSGAIWALVLGVIFCRLGFLEPDVLSKTGSKDLLFFTLIMFVYSGLADCTPALLFDLIGPMLILLVIGLCGMGIMAFIVGKILKISPWLGYANCLTALYGFPFDAIMTEKICHDEGANKEEVDYLMSRLFPSMIVGGFVTVTITSVVLAGIFVKFL</sequence>
<feature type="transmembrane region" description="Helical" evidence="1">
    <location>
        <begin position="6"/>
        <end position="24"/>
    </location>
</feature>
<dbReference type="OrthoDB" id="3243277at2"/>
<organism evidence="2 3">
    <name type="scientific">Sutterella seckii</name>
    <dbReference type="NCBI Taxonomy" id="1944635"/>
    <lineage>
        <taxon>Bacteria</taxon>
        <taxon>Pseudomonadati</taxon>
        <taxon>Pseudomonadota</taxon>
        <taxon>Betaproteobacteria</taxon>
        <taxon>Burkholderiales</taxon>
        <taxon>Sutterellaceae</taxon>
        <taxon>Sutterella</taxon>
    </lineage>
</organism>
<feature type="transmembrane region" description="Helical" evidence="1">
    <location>
        <begin position="230"/>
        <end position="258"/>
    </location>
</feature>
<accession>A0A6I1EQ41</accession>
<proteinExistence type="predicted"/>
<comment type="caution">
    <text evidence="2">The sequence shown here is derived from an EMBL/GenBank/DDBJ whole genome shotgun (WGS) entry which is preliminary data.</text>
</comment>
<feature type="transmembrane region" description="Helical" evidence="1">
    <location>
        <begin position="31"/>
        <end position="49"/>
    </location>
</feature>
<feature type="transmembrane region" description="Helical" evidence="1">
    <location>
        <begin position="307"/>
        <end position="328"/>
    </location>
</feature>
<evidence type="ECO:0000313" key="3">
    <source>
        <dbReference type="Proteomes" id="UP000430564"/>
    </source>
</evidence>
<feature type="transmembrane region" description="Helical" evidence="1">
    <location>
        <begin position="278"/>
        <end position="300"/>
    </location>
</feature>
<evidence type="ECO:0000256" key="1">
    <source>
        <dbReference type="SAM" id="Phobius"/>
    </source>
</evidence>
<protein>
    <recommendedName>
        <fullName evidence="4">Sodium:glutamate symporter</fullName>
    </recommendedName>
</protein>
<dbReference type="Proteomes" id="UP000430564">
    <property type="component" value="Unassembled WGS sequence"/>
</dbReference>
<name>A0A6I1EQ41_9BURK</name>
<dbReference type="EMBL" id="WEHX01000005">
    <property type="protein sequence ID" value="KAB7662706.1"/>
    <property type="molecule type" value="Genomic_DNA"/>
</dbReference>
<dbReference type="AlphaFoldDB" id="A0A6I1EQ41"/>
<keyword evidence="1" id="KW-0472">Membrane</keyword>
<dbReference type="CDD" id="cd21416">
    <property type="entry name" value="HDC_protein"/>
    <property type="match status" value="1"/>
</dbReference>
<feature type="transmembrane region" description="Helical" evidence="1">
    <location>
        <begin position="145"/>
        <end position="171"/>
    </location>
</feature>